<sequence length="54" mass="6178">ATSVDAEHAFFNDCRAVNFMQHKTSSNTFHVHACLKSWFDTPFLPNSTDTLIYL</sequence>
<evidence type="ECO:0000313" key="1">
    <source>
        <dbReference type="EMBL" id="KAI0027104.1"/>
    </source>
</evidence>
<accession>A0ACB8Q607</accession>
<proteinExistence type="predicted"/>
<evidence type="ECO:0000313" key="2">
    <source>
        <dbReference type="Proteomes" id="UP000814128"/>
    </source>
</evidence>
<comment type="caution">
    <text evidence="1">The sequence shown here is derived from an EMBL/GenBank/DDBJ whole genome shotgun (WGS) entry which is preliminary data.</text>
</comment>
<dbReference type="Proteomes" id="UP000814128">
    <property type="component" value="Unassembled WGS sequence"/>
</dbReference>
<keyword evidence="2" id="KW-1185">Reference proteome</keyword>
<protein>
    <submittedName>
        <fullName evidence="1">Uncharacterized protein</fullName>
    </submittedName>
</protein>
<organism evidence="1 2">
    <name type="scientific">Vararia minispora EC-137</name>
    <dbReference type="NCBI Taxonomy" id="1314806"/>
    <lineage>
        <taxon>Eukaryota</taxon>
        <taxon>Fungi</taxon>
        <taxon>Dikarya</taxon>
        <taxon>Basidiomycota</taxon>
        <taxon>Agaricomycotina</taxon>
        <taxon>Agaricomycetes</taxon>
        <taxon>Russulales</taxon>
        <taxon>Lachnocladiaceae</taxon>
        <taxon>Vararia</taxon>
    </lineage>
</organism>
<feature type="non-terminal residue" evidence="1">
    <location>
        <position position="1"/>
    </location>
</feature>
<name>A0ACB8Q607_9AGAM</name>
<reference evidence="1" key="2">
    <citation type="journal article" date="2022" name="New Phytol.">
        <title>Evolutionary transition to the ectomycorrhizal habit in the genomes of a hyperdiverse lineage of mushroom-forming fungi.</title>
        <authorList>
            <person name="Looney B."/>
            <person name="Miyauchi S."/>
            <person name="Morin E."/>
            <person name="Drula E."/>
            <person name="Courty P.E."/>
            <person name="Kohler A."/>
            <person name="Kuo A."/>
            <person name="LaButti K."/>
            <person name="Pangilinan J."/>
            <person name="Lipzen A."/>
            <person name="Riley R."/>
            <person name="Andreopoulos W."/>
            <person name="He G."/>
            <person name="Johnson J."/>
            <person name="Nolan M."/>
            <person name="Tritt A."/>
            <person name="Barry K.W."/>
            <person name="Grigoriev I.V."/>
            <person name="Nagy L.G."/>
            <person name="Hibbett D."/>
            <person name="Henrissat B."/>
            <person name="Matheny P.B."/>
            <person name="Labbe J."/>
            <person name="Martin F.M."/>
        </authorList>
    </citation>
    <scope>NUCLEOTIDE SEQUENCE</scope>
    <source>
        <strain evidence="1">EC-137</strain>
    </source>
</reference>
<gene>
    <name evidence="1" type="ORF">K488DRAFT_10361</name>
</gene>
<reference evidence="1" key="1">
    <citation type="submission" date="2021-02" db="EMBL/GenBank/DDBJ databases">
        <authorList>
            <consortium name="DOE Joint Genome Institute"/>
            <person name="Ahrendt S."/>
            <person name="Looney B.P."/>
            <person name="Miyauchi S."/>
            <person name="Morin E."/>
            <person name="Drula E."/>
            <person name="Courty P.E."/>
            <person name="Chicoki N."/>
            <person name="Fauchery L."/>
            <person name="Kohler A."/>
            <person name="Kuo A."/>
            <person name="Labutti K."/>
            <person name="Pangilinan J."/>
            <person name="Lipzen A."/>
            <person name="Riley R."/>
            <person name="Andreopoulos W."/>
            <person name="He G."/>
            <person name="Johnson J."/>
            <person name="Barry K.W."/>
            <person name="Grigoriev I.V."/>
            <person name="Nagy L."/>
            <person name="Hibbett D."/>
            <person name="Henrissat B."/>
            <person name="Matheny P.B."/>
            <person name="Labbe J."/>
            <person name="Martin F."/>
        </authorList>
    </citation>
    <scope>NUCLEOTIDE SEQUENCE</scope>
    <source>
        <strain evidence="1">EC-137</strain>
    </source>
</reference>
<feature type="non-terminal residue" evidence="1">
    <location>
        <position position="54"/>
    </location>
</feature>
<dbReference type="EMBL" id="MU274004">
    <property type="protein sequence ID" value="KAI0027104.1"/>
    <property type="molecule type" value="Genomic_DNA"/>
</dbReference>